<sequence>MPGMSIAVNLRVPAVQPEPQLVRPTSRERRTKPLSKACIRTHTTVDYQFEPEITLLESLHDDQAPPDQCTRDCEALGVPVLSEITAELIRMPARQITWTTKIERHAPGNNHAISSETPPSVHTEFALSWAAPPMVPPGHPIHAPKALIPPNVDPFVQNLCFDLPDPIIQHPDRASSILSDRDASHVASNIQRNEEQPRKVENVQDVAREQANVSSTAETITFVTRDIGPRLSIPSECPSPALVSNTVYKFGELTYTTFDMRISPA</sequence>
<dbReference type="EMBL" id="KV419415">
    <property type="protein sequence ID" value="KZS91489.1"/>
    <property type="molecule type" value="Genomic_DNA"/>
</dbReference>
<keyword evidence="2" id="KW-1185">Reference proteome</keyword>
<dbReference type="AlphaFoldDB" id="A0A164SHK9"/>
<reference evidence="1 2" key="1">
    <citation type="journal article" date="2016" name="Mol. Biol. Evol.">
        <title>Comparative Genomics of Early-Diverging Mushroom-Forming Fungi Provides Insights into the Origins of Lignocellulose Decay Capabilities.</title>
        <authorList>
            <person name="Nagy L.G."/>
            <person name="Riley R."/>
            <person name="Tritt A."/>
            <person name="Adam C."/>
            <person name="Daum C."/>
            <person name="Floudas D."/>
            <person name="Sun H."/>
            <person name="Yadav J.S."/>
            <person name="Pangilinan J."/>
            <person name="Larsson K.H."/>
            <person name="Matsuura K."/>
            <person name="Barry K."/>
            <person name="Labutti K."/>
            <person name="Kuo R."/>
            <person name="Ohm R.A."/>
            <person name="Bhattacharya S.S."/>
            <person name="Shirouzu T."/>
            <person name="Yoshinaga Y."/>
            <person name="Martin F.M."/>
            <person name="Grigoriev I.V."/>
            <person name="Hibbett D.S."/>
        </authorList>
    </citation>
    <scope>NUCLEOTIDE SEQUENCE [LARGE SCALE GENOMIC DNA]</scope>
    <source>
        <strain evidence="1 2">HHB9708</strain>
    </source>
</reference>
<proteinExistence type="predicted"/>
<organism evidence="1 2">
    <name type="scientific">Sistotremastrum niveocremeum HHB9708</name>
    <dbReference type="NCBI Taxonomy" id="1314777"/>
    <lineage>
        <taxon>Eukaryota</taxon>
        <taxon>Fungi</taxon>
        <taxon>Dikarya</taxon>
        <taxon>Basidiomycota</taxon>
        <taxon>Agaricomycotina</taxon>
        <taxon>Agaricomycetes</taxon>
        <taxon>Sistotremastrales</taxon>
        <taxon>Sistotremastraceae</taxon>
        <taxon>Sertulicium</taxon>
        <taxon>Sertulicium niveocremeum</taxon>
    </lineage>
</organism>
<evidence type="ECO:0000313" key="1">
    <source>
        <dbReference type="EMBL" id="KZS91489.1"/>
    </source>
</evidence>
<name>A0A164SHK9_9AGAM</name>
<evidence type="ECO:0000313" key="2">
    <source>
        <dbReference type="Proteomes" id="UP000076722"/>
    </source>
</evidence>
<accession>A0A164SHK9</accession>
<gene>
    <name evidence="1" type="ORF">SISNIDRAFT_467732</name>
</gene>
<protein>
    <submittedName>
        <fullName evidence="1">Uncharacterized protein</fullName>
    </submittedName>
</protein>
<dbReference type="Proteomes" id="UP000076722">
    <property type="component" value="Unassembled WGS sequence"/>
</dbReference>